<organism evidence="2 3">
    <name type="scientific">Dasania phycosphaerae</name>
    <dbReference type="NCBI Taxonomy" id="2950436"/>
    <lineage>
        <taxon>Bacteria</taxon>
        <taxon>Pseudomonadati</taxon>
        <taxon>Pseudomonadota</taxon>
        <taxon>Gammaproteobacteria</taxon>
        <taxon>Cellvibrionales</taxon>
        <taxon>Spongiibacteraceae</taxon>
        <taxon>Dasania</taxon>
    </lineage>
</organism>
<reference evidence="2 3" key="1">
    <citation type="submission" date="2022-12" db="EMBL/GenBank/DDBJ databases">
        <title>Dasania phycosphaerae sp. nov., isolated from particulate material of the south coast of Korea.</title>
        <authorList>
            <person name="Jiang Y."/>
        </authorList>
    </citation>
    <scope>NUCLEOTIDE SEQUENCE [LARGE SCALE GENOMIC DNA]</scope>
    <source>
        <strain evidence="2 3">GY-19</strain>
    </source>
</reference>
<dbReference type="EMBL" id="JAPTGG010000014">
    <property type="protein sequence ID" value="MCZ0866617.1"/>
    <property type="molecule type" value="Genomic_DNA"/>
</dbReference>
<protein>
    <submittedName>
        <fullName evidence="2">MBL fold metallo-hydrolase</fullName>
    </submittedName>
</protein>
<evidence type="ECO:0000313" key="2">
    <source>
        <dbReference type="EMBL" id="MCZ0866617.1"/>
    </source>
</evidence>
<evidence type="ECO:0000313" key="3">
    <source>
        <dbReference type="Proteomes" id="UP001069090"/>
    </source>
</evidence>
<name>A0A9J6RQP4_9GAMM</name>
<dbReference type="AlphaFoldDB" id="A0A9J6RQP4"/>
<accession>A0A9J6RQP4</accession>
<proteinExistence type="predicted"/>
<dbReference type="Pfam" id="PF12706">
    <property type="entry name" value="Lactamase_B_2"/>
    <property type="match status" value="1"/>
</dbReference>
<sequence>MSLRFASLGSGSKGNATLIESQQGLLLLDCGFTIKETVRRLQLLGHQPENLTAILVTHEHGDHIAGVGPLARRYNIPVYMTHGTAQHKGVAKLPSRHLINTHQSFHIADIEVTPVVVPHDAREPCQFVFRHRQKTLGVLTDLGSITPFIVQQYQQCDSLMLECNHDSRMLAMGPYPPSLKTRVGGQWGHLNNIQAANLLREIETDPLQHLVISHISEQNNTEMLARNAIVEVYGDDQPLLLAKQDQGFDWLAID</sequence>
<dbReference type="InterPro" id="IPR052533">
    <property type="entry name" value="WalJ/YycJ-like"/>
</dbReference>
<dbReference type="RefSeq" id="WP_258332645.1">
    <property type="nucleotide sequence ID" value="NZ_JAPTGG010000014.1"/>
</dbReference>
<feature type="domain" description="Metallo-beta-lactamase" evidence="1">
    <location>
        <begin position="13"/>
        <end position="189"/>
    </location>
</feature>
<keyword evidence="3" id="KW-1185">Reference proteome</keyword>
<dbReference type="PANTHER" id="PTHR47619">
    <property type="entry name" value="METALLO-HYDROLASE YYCJ-RELATED"/>
    <property type="match status" value="1"/>
</dbReference>
<dbReference type="Proteomes" id="UP001069090">
    <property type="component" value="Unassembled WGS sequence"/>
</dbReference>
<dbReference type="SMART" id="SM00849">
    <property type="entry name" value="Lactamase_B"/>
    <property type="match status" value="1"/>
</dbReference>
<gene>
    <name evidence="2" type="ORF">O0V09_15505</name>
</gene>
<dbReference type="Gene3D" id="3.60.15.10">
    <property type="entry name" value="Ribonuclease Z/Hydroxyacylglutathione hydrolase-like"/>
    <property type="match status" value="1"/>
</dbReference>
<dbReference type="PANTHER" id="PTHR47619:SF1">
    <property type="entry name" value="EXODEOXYRIBONUCLEASE WALJ"/>
    <property type="match status" value="1"/>
</dbReference>
<comment type="caution">
    <text evidence="2">The sequence shown here is derived from an EMBL/GenBank/DDBJ whole genome shotgun (WGS) entry which is preliminary data.</text>
</comment>
<evidence type="ECO:0000259" key="1">
    <source>
        <dbReference type="SMART" id="SM00849"/>
    </source>
</evidence>
<dbReference type="SUPFAM" id="SSF56281">
    <property type="entry name" value="Metallo-hydrolase/oxidoreductase"/>
    <property type="match status" value="1"/>
</dbReference>
<dbReference type="InterPro" id="IPR001279">
    <property type="entry name" value="Metallo-B-lactamas"/>
</dbReference>
<dbReference type="InterPro" id="IPR036866">
    <property type="entry name" value="RibonucZ/Hydroxyglut_hydro"/>
</dbReference>